<evidence type="ECO:0000256" key="8">
    <source>
        <dbReference type="ARBA" id="ARBA00022824"/>
    </source>
</evidence>
<comment type="caution">
    <text evidence="14">The sequence shown here is derived from an EMBL/GenBank/DDBJ whole genome shotgun (WGS) entry which is preliminary data.</text>
</comment>
<dbReference type="GO" id="GO:0005783">
    <property type="term" value="C:endoplasmic reticulum"/>
    <property type="evidence" value="ECO:0007669"/>
    <property type="project" value="UniProtKB-SubCell"/>
</dbReference>
<dbReference type="EC" id="2.4.1.141" evidence="4 12"/>
<evidence type="ECO:0000259" key="13">
    <source>
        <dbReference type="Pfam" id="PF04101"/>
    </source>
</evidence>
<protein>
    <recommendedName>
        <fullName evidence="5 12">UDP-N-acetylglucosamine transferase subunit ALG13</fullName>
        <ecNumber evidence="4 12">2.4.1.141</ecNumber>
    </recommendedName>
    <alternativeName>
        <fullName evidence="10 12">Asparagine-linked glycosylation protein 13</fullName>
    </alternativeName>
</protein>
<dbReference type="EMBL" id="JAQGDS010000007">
    <property type="protein sequence ID" value="KAJ6258894.1"/>
    <property type="molecule type" value="Genomic_DNA"/>
</dbReference>
<comment type="catalytic activity">
    <reaction evidence="11">
        <text>an N-acetyl-alpha-D-glucosaminyl-diphospho-di-trans,poly-cis-dolichol + UDP-N-acetyl-alpha-D-glucosamine = an N,N'-diacetylchitobiosyl-diphospho-di-trans,poly-cis-dolichol + UDP + H(+)</text>
        <dbReference type="Rhea" id="RHEA:23380"/>
        <dbReference type="Rhea" id="RHEA-COMP:19507"/>
        <dbReference type="Rhea" id="RHEA-COMP:19510"/>
        <dbReference type="ChEBI" id="CHEBI:15378"/>
        <dbReference type="ChEBI" id="CHEBI:57269"/>
        <dbReference type="ChEBI" id="CHEBI:57705"/>
        <dbReference type="ChEBI" id="CHEBI:58223"/>
        <dbReference type="ChEBI" id="CHEBI:58427"/>
        <dbReference type="EC" id="2.4.1.141"/>
    </reaction>
</comment>
<accession>A0AAD6NHW3</accession>
<evidence type="ECO:0000256" key="11">
    <source>
        <dbReference type="ARBA" id="ARBA00048184"/>
    </source>
</evidence>
<evidence type="ECO:0000313" key="15">
    <source>
        <dbReference type="Proteomes" id="UP001221413"/>
    </source>
</evidence>
<feature type="domain" description="Glycosyl transferase family 28 C-terminal" evidence="13">
    <location>
        <begin position="14"/>
        <end position="165"/>
    </location>
</feature>
<dbReference type="GO" id="GO:0004577">
    <property type="term" value="F:N-acetylglucosaminyldiphosphodolichol N-acetylglucosaminyltransferase activity"/>
    <property type="evidence" value="ECO:0007669"/>
    <property type="project" value="UniProtKB-EC"/>
</dbReference>
<dbReference type="PANTHER" id="PTHR12867">
    <property type="entry name" value="GLYCOSYL TRANSFERASE-RELATED"/>
    <property type="match status" value="1"/>
</dbReference>
<evidence type="ECO:0000256" key="4">
    <source>
        <dbReference type="ARBA" id="ARBA00012614"/>
    </source>
</evidence>
<evidence type="ECO:0000313" key="14">
    <source>
        <dbReference type="EMBL" id="KAJ6258894.1"/>
    </source>
</evidence>
<comment type="subcellular location">
    <subcellularLocation>
        <location evidence="1 12">Endoplasmic reticulum</location>
    </subcellularLocation>
</comment>
<evidence type="ECO:0000256" key="9">
    <source>
        <dbReference type="ARBA" id="ARBA00024804"/>
    </source>
</evidence>
<name>A0AAD6NHW3_DREDA</name>
<dbReference type="Proteomes" id="UP001221413">
    <property type="component" value="Unassembled WGS sequence"/>
</dbReference>
<dbReference type="AlphaFoldDB" id="A0AAD6NHW3"/>
<dbReference type="InterPro" id="IPR007235">
    <property type="entry name" value="Glyco_trans_28_C"/>
</dbReference>
<keyword evidence="7 12" id="KW-0808">Transferase</keyword>
<evidence type="ECO:0000256" key="1">
    <source>
        <dbReference type="ARBA" id="ARBA00004240"/>
    </source>
</evidence>
<keyword evidence="8 12" id="KW-0256">Endoplasmic reticulum</keyword>
<comment type="similarity">
    <text evidence="2 12">Belongs to the glycosyltransferase 28 family.</text>
</comment>
<organism evidence="14 15">
    <name type="scientific">Drechslerella dactyloides</name>
    <name type="common">Nematode-trapping fungus</name>
    <name type="synonym">Arthrobotrys dactyloides</name>
    <dbReference type="NCBI Taxonomy" id="74499"/>
    <lineage>
        <taxon>Eukaryota</taxon>
        <taxon>Fungi</taxon>
        <taxon>Dikarya</taxon>
        <taxon>Ascomycota</taxon>
        <taxon>Pezizomycotina</taxon>
        <taxon>Orbiliomycetes</taxon>
        <taxon>Orbiliales</taxon>
        <taxon>Orbiliaceae</taxon>
        <taxon>Drechslerella</taxon>
    </lineage>
</organism>
<sequence>MSPHNPEKAREQQVFVTVGTTTFDGLIGAVLKPSIISLLHTQGYTSICIQHGKSAEIYQACRTPELEAELLKCEMSITAFAYADSEEITNKIKLAELVICHAGSGTILDCLRYQKRIIAVPNTTLMENHQAELADEMSKQQYVVKGSLKSIARAIERSATYPYRHFPRMGSKVFTEILEDELDKVDKDKMYG</sequence>
<reference evidence="14" key="1">
    <citation type="submission" date="2023-01" db="EMBL/GenBank/DDBJ databases">
        <title>The chitinases involved in constricting ring structure development in the nematode-trapping fungus Drechslerella dactyloides.</title>
        <authorList>
            <person name="Wang R."/>
            <person name="Zhang L."/>
            <person name="Tang P."/>
            <person name="Li S."/>
            <person name="Liang L."/>
        </authorList>
    </citation>
    <scope>NUCLEOTIDE SEQUENCE</scope>
    <source>
        <strain evidence="14">YMF1.00031</strain>
    </source>
</reference>
<comment type="function">
    <text evidence="9 12">Involved in protein N-glycosylation. Essential for the second step of the dolichol-linked oligosaccharide pathway.</text>
</comment>
<evidence type="ECO:0000256" key="6">
    <source>
        <dbReference type="ARBA" id="ARBA00022676"/>
    </source>
</evidence>
<evidence type="ECO:0000256" key="2">
    <source>
        <dbReference type="ARBA" id="ARBA00006962"/>
    </source>
</evidence>
<gene>
    <name evidence="12" type="primary">ALG13</name>
    <name evidence="14" type="ORF">Dda_5789</name>
</gene>
<dbReference type="GO" id="GO:0006488">
    <property type="term" value="P:dolichol-linked oligosaccharide biosynthetic process"/>
    <property type="evidence" value="ECO:0007669"/>
    <property type="project" value="InterPro"/>
</dbReference>
<keyword evidence="15" id="KW-1185">Reference proteome</keyword>
<evidence type="ECO:0000256" key="5">
    <source>
        <dbReference type="ARBA" id="ARBA00017468"/>
    </source>
</evidence>
<dbReference type="Pfam" id="PF04101">
    <property type="entry name" value="Glyco_tran_28_C"/>
    <property type="match status" value="1"/>
</dbReference>
<evidence type="ECO:0000256" key="7">
    <source>
        <dbReference type="ARBA" id="ARBA00022679"/>
    </source>
</evidence>
<evidence type="ECO:0000256" key="10">
    <source>
        <dbReference type="ARBA" id="ARBA00032061"/>
    </source>
</evidence>
<comment type="subunit">
    <text evidence="3 12">Heterodimer with ALG14 to form a functional enzyme.</text>
</comment>
<dbReference type="Gene3D" id="3.40.50.2000">
    <property type="entry name" value="Glycogen Phosphorylase B"/>
    <property type="match status" value="1"/>
</dbReference>
<dbReference type="PANTHER" id="PTHR12867:SF6">
    <property type="entry name" value="N-ACETYLGLUCOSAMINYLDIPHOSPHODOLICHOL N-ACETYLGLUCOSAMINYLTRANSFERASE"/>
    <property type="match status" value="1"/>
</dbReference>
<dbReference type="InterPro" id="IPR039042">
    <property type="entry name" value="Alg13-like"/>
</dbReference>
<evidence type="ECO:0000256" key="12">
    <source>
        <dbReference type="RuleBase" id="RU362128"/>
    </source>
</evidence>
<keyword evidence="6 12" id="KW-0328">Glycosyltransferase</keyword>
<evidence type="ECO:0000256" key="3">
    <source>
        <dbReference type="ARBA" id="ARBA00011198"/>
    </source>
</evidence>
<dbReference type="SUPFAM" id="SSF53756">
    <property type="entry name" value="UDP-Glycosyltransferase/glycogen phosphorylase"/>
    <property type="match status" value="1"/>
</dbReference>
<proteinExistence type="inferred from homology"/>